<dbReference type="EMBL" id="OZ019904">
    <property type="protein sequence ID" value="CAK9199035.1"/>
    <property type="molecule type" value="Genomic_DNA"/>
</dbReference>
<organism evidence="1 2">
    <name type="scientific">Sphagnum troendelagicum</name>
    <dbReference type="NCBI Taxonomy" id="128251"/>
    <lineage>
        <taxon>Eukaryota</taxon>
        <taxon>Viridiplantae</taxon>
        <taxon>Streptophyta</taxon>
        <taxon>Embryophyta</taxon>
        <taxon>Bryophyta</taxon>
        <taxon>Sphagnophytina</taxon>
        <taxon>Sphagnopsida</taxon>
        <taxon>Sphagnales</taxon>
        <taxon>Sphagnaceae</taxon>
        <taxon>Sphagnum</taxon>
    </lineage>
</organism>
<name>A0ABP0TKL9_9BRYO</name>
<reference evidence="1" key="1">
    <citation type="submission" date="2024-02" db="EMBL/GenBank/DDBJ databases">
        <authorList>
            <consortium name="ELIXIR-Norway"/>
            <consortium name="Elixir Norway"/>
        </authorList>
    </citation>
    <scope>NUCLEOTIDE SEQUENCE</scope>
</reference>
<accession>A0ABP0TKL9</accession>
<evidence type="ECO:0008006" key="3">
    <source>
        <dbReference type="Google" id="ProtNLM"/>
    </source>
</evidence>
<keyword evidence="2" id="KW-1185">Reference proteome</keyword>
<evidence type="ECO:0000313" key="2">
    <source>
        <dbReference type="Proteomes" id="UP001497512"/>
    </source>
</evidence>
<dbReference type="Proteomes" id="UP001497512">
    <property type="component" value="Chromosome 12"/>
</dbReference>
<protein>
    <recommendedName>
        <fullName evidence="3">Secreted protein</fullName>
    </recommendedName>
</protein>
<evidence type="ECO:0000313" key="1">
    <source>
        <dbReference type="EMBL" id="CAK9199035.1"/>
    </source>
</evidence>
<gene>
    <name evidence="1" type="ORF">CSSPTR1EN2_LOCUS4735</name>
</gene>
<sequence length="104" mass="11740">MLLCCFSLFSCLVFFFPLSLLLWVTSSCCFCLLCYLGSGLPSLLFAHGSNKPTVFPLSIWETDFTCAKILLSYEAVVLTSILKSCQLIFSIYPTTLWYLACRNH</sequence>
<proteinExistence type="predicted"/>